<dbReference type="SUPFAM" id="SSF48464">
    <property type="entry name" value="ENTH/VHS domain"/>
    <property type="match status" value="1"/>
</dbReference>
<feature type="compositionally biased region" description="Pro residues" evidence="5">
    <location>
        <begin position="494"/>
        <end position="505"/>
    </location>
</feature>
<sequence>MDRGLLARATSADDGPTPGYLYGEIAKMTRASFDVCAKVEEYLAKRCSNKNANVKLKALVVIRHVAEKGAPQFKQQMVRRLPVIKDCQQFSGPPDPLRGDEPYRKVRVAAKDAIEALTSDDYEQPAQSMQGFSGGGDAYNDGPANYPPQRGRMEGFGNSIPEAEPTTYMAKAQRMASQMAEKAASRLQKSDSGYRGGDQRRSAEFSSHRSMPGVGNPRFGDARNAPPSWKERVQEGARQAADSVQKMRFGTSSTESFDPSYNYASNRGANAYGGGTFQAPSSSSSQDWGDRRRGNVGGGWGNTNTPQPPPRQSAPSYEAHTTTQSSAAGRAGGAATDGEYERHLVKDLCGAGGTRAAPPADKLQAFVDAAATLDADAVGPALLEELDDAKPWQSRAKACAVVEALCRADGCEHHLGYFSEVADDLQGLEAASNLALRKQARRMLSALGVAGDAPAAAPRRAPPPASTEADLLGGFAEPDPPAPSLLDEFGGGAPAPPAAAPPASAPPSLLDEFGGGAPAPPAAAPAPPPAPPAPAGLFGNLSVKETSPPPPPATTEEPPSLLDAFSAGLADASTAVSDAFPATAAAAADVFGSGELAPAAPAAPPPPPQETPKSPVSPGGDPFAALTGLPLTREDKYHAATAGRTGPAFVAPQSQQQAWQQQQQYQQQQAWQQQQQWQQQQWLRQQQMSGPPSFTAAPPMMPGRAAAIPPAAPGDSPSGFAFMGAPAKEADSFGFVSDMIGAKK</sequence>
<reference evidence="7" key="1">
    <citation type="submission" date="2021-11" db="EMBL/GenBank/DDBJ databases">
        <authorList>
            <consortium name="Genoscope - CEA"/>
            <person name="William W."/>
        </authorList>
    </citation>
    <scope>NUCLEOTIDE SEQUENCE</scope>
</reference>
<feature type="region of interest" description="Disordered" evidence="5">
    <location>
        <begin position="595"/>
        <end position="657"/>
    </location>
</feature>
<dbReference type="Proteomes" id="UP000789595">
    <property type="component" value="Unassembled WGS sequence"/>
</dbReference>
<evidence type="ECO:0000256" key="5">
    <source>
        <dbReference type="SAM" id="MobiDB-lite"/>
    </source>
</evidence>
<gene>
    <name evidence="7" type="ORF">PECAL_5P10570</name>
</gene>
<accession>A0A8J2X5P4</accession>
<feature type="compositionally biased region" description="Low complexity" evidence="5">
    <location>
        <begin position="696"/>
        <end position="718"/>
    </location>
</feature>
<name>A0A8J2X5P4_9STRA</name>
<evidence type="ECO:0000313" key="8">
    <source>
        <dbReference type="Proteomes" id="UP000789595"/>
    </source>
</evidence>
<dbReference type="AlphaFoldDB" id="A0A8J2X5P4"/>
<feature type="compositionally biased region" description="Low complexity" evidence="5">
    <location>
        <begin position="321"/>
        <end position="337"/>
    </location>
</feature>
<keyword evidence="8" id="KW-1185">Reference proteome</keyword>
<dbReference type="GO" id="GO:0032588">
    <property type="term" value="C:trans-Golgi network membrane"/>
    <property type="evidence" value="ECO:0007669"/>
    <property type="project" value="TreeGrafter"/>
</dbReference>
<keyword evidence="3" id="KW-0333">Golgi apparatus</keyword>
<dbReference type="SUPFAM" id="SSF48371">
    <property type="entry name" value="ARM repeat"/>
    <property type="match status" value="1"/>
</dbReference>
<evidence type="ECO:0000313" key="7">
    <source>
        <dbReference type="EMBL" id="CAH0376466.1"/>
    </source>
</evidence>
<dbReference type="CDD" id="cd03572">
    <property type="entry name" value="ENTH_like_Tepsin"/>
    <property type="match status" value="1"/>
</dbReference>
<dbReference type="PANTHER" id="PTHR21514:SF0">
    <property type="entry name" value="AP-4 COMPLEX ACCESSORY SUBUNIT TEPSIN"/>
    <property type="match status" value="1"/>
</dbReference>
<feature type="compositionally biased region" description="Basic and acidic residues" evidence="5">
    <location>
        <begin position="197"/>
        <end position="207"/>
    </location>
</feature>
<evidence type="ECO:0000256" key="2">
    <source>
        <dbReference type="ARBA" id="ARBA00004601"/>
    </source>
</evidence>
<dbReference type="InterPro" id="IPR013809">
    <property type="entry name" value="ENTH"/>
</dbReference>
<keyword evidence="4" id="KW-0968">Cytoplasmic vesicle</keyword>
<evidence type="ECO:0000256" key="4">
    <source>
        <dbReference type="ARBA" id="ARBA00023329"/>
    </source>
</evidence>
<dbReference type="EMBL" id="CAKKNE010000005">
    <property type="protein sequence ID" value="CAH0376466.1"/>
    <property type="molecule type" value="Genomic_DNA"/>
</dbReference>
<proteinExistence type="predicted"/>
<evidence type="ECO:0000259" key="6">
    <source>
        <dbReference type="PROSITE" id="PS50942"/>
    </source>
</evidence>
<dbReference type="InterPro" id="IPR039273">
    <property type="entry name" value="TEPSIN"/>
</dbReference>
<dbReference type="PROSITE" id="PS50942">
    <property type="entry name" value="ENTH"/>
    <property type="match status" value="1"/>
</dbReference>
<dbReference type="Pfam" id="PF01417">
    <property type="entry name" value="ENTH"/>
    <property type="match status" value="1"/>
</dbReference>
<feature type="region of interest" description="Disordered" evidence="5">
    <location>
        <begin position="682"/>
        <end position="720"/>
    </location>
</feature>
<comment type="subcellular location">
    <subcellularLocation>
        <location evidence="1">Cytoplasmic vesicle</location>
    </subcellularLocation>
    <subcellularLocation>
        <location evidence="2">Golgi apparatus</location>
        <location evidence="2">trans-Golgi network</location>
    </subcellularLocation>
</comment>
<evidence type="ECO:0000256" key="1">
    <source>
        <dbReference type="ARBA" id="ARBA00004541"/>
    </source>
</evidence>
<dbReference type="OrthoDB" id="118154at2759"/>
<feature type="compositionally biased region" description="Pro residues" evidence="5">
    <location>
        <begin position="518"/>
        <end position="534"/>
    </location>
</feature>
<feature type="region of interest" description="Disordered" evidence="5">
    <location>
        <begin position="452"/>
        <end position="566"/>
    </location>
</feature>
<dbReference type="PANTHER" id="PTHR21514">
    <property type="entry name" value="AP-4 COMPLEX ACCESSORY SUBUNIT TEPSIN"/>
    <property type="match status" value="1"/>
</dbReference>
<dbReference type="InterPro" id="IPR008942">
    <property type="entry name" value="ENTH_VHS"/>
</dbReference>
<protein>
    <recommendedName>
        <fullName evidence="6">ENTH domain-containing protein</fullName>
    </recommendedName>
</protein>
<feature type="region of interest" description="Disordered" evidence="5">
    <location>
        <begin position="130"/>
        <end position="154"/>
    </location>
</feature>
<dbReference type="InterPro" id="IPR035802">
    <property type="entry name" value="ENTH/VHS_tepsin"/>
</dbReference>
<evidence type="ECO:0000256" key="3">
    <source>
        <dbReference type="ARBA" id="ARBA00023034"/>
    </source>
</evidence>
<dbReference type="GO" id="GO:0031410">
    <property type="term" value="C:cytoplasmic vesicle"/>
    <property type="evidence" value="ECO:0007669"/>
    <property type="project" value="UniProtKB-SubCell"/>
</dbReference>
<comment type="caution">
    <text evidence="7">The sequence shown here is derived from an EMBL/GenBank/DDBJ whole genome shotgun (WGS) entry which is preliminary data.</text>
</comment>
<dbReference type="Gene3D" id="1.25.40.90">
    <property type="match status" value="1"/>
</dbReference>
<feature type="compositionally biased region" description="Pro residues" evidence="5">
    <location>
        <begin position="601"/>
        <end position="610"/>
    </location>
</feature>
<feature type="region of interest" description="Disordered" evidence="5">
    <location>
        <begin position="175"/>
        <end position="337"/>
    </location>
</feature>
<feature type="compositionally biased region" description="Polar residues" evidence="5">
    <location>
        <begin position="250"/>
        <end position="268"/>
    </location>
</feature>
<dbReference type="InterPro" id="IPR016024">
    <property type="entry name" value="ARM-type_fold"/>
</dbReference>
<feature type="domain" description="ENTH" evidence="6">
    <location>
        <begin position="1"/>
        <end position="127"/>
    </location>
</feature>
<organism evidence="7 8">
    <name type="scientific">Pelagomonas calceolata</name>
    <dbReference type="NCBI Taxonomy" id="35677"/>
    <lineage>
        <taxon>Eukaryota</taxon>
        <taxon>Sar</taxon>
        <taxon>Stramenopiles</taxon>
        <taxon>Ochrophyta</taxon>
        <taxon>Pelagophyceae</taxon>
        <taxon>Pelagomonadales</taxon>
        <taxon>Pelagomonadaceae</taxon>
        <taxon>Pelagomonas</taxon>
    </lineage>
</organism>